<reference evidence="6" key="2">
    <citation type="journal article" date="2022" name="Hortic Res">
        <title>The genome of Dioscorea zingiberensis sheds light on the biosynthesis, origin and evolution of the medicinally important diosgenin saponins.</title>
        <authorList>
            <person name="Li Y."/>
            <person name="Tan C."/>
            <person name="Li Z."/>
            <person name="Guo J."/>
            <person name="Li S."/>
            <person name="Chen X."/>
            <person name="Wang C."/>
            <person name="Dai X."/>
            <person name="Yang H."/>
            <person name="Song W."/>
            <person name="Hou L."/>
            <person name="Xu J."/>
            <person name="Tong Z."/>
            <person name="Xu A."/>
            <person name="Yuan X."/>
            <person name="Wang W."/>
            <person name="Yang Q."/>
            <person name="Chen L."/>
            <person name="Sun Z."/>
            <person name="Wang K."/>
            <person name="Pan B."/>
            <person name="Chen J."/>
            <person name="Bao Y."/>
            <person name="Liu F."/>
            <person name="Qi X."/>
            <person name="Gang D.R."/>
            <person name="Wen J."/>
            <person name="Li J."/>
        </authorList>
    </citation>
    <scope>NUCLEOTIDE SEQUENCE</scope>
    <source>
        <strain evidence="6">Dzin_1.0</strain>
    </source>
</reference>
<dbReference type="EMBL" id="JAGGNH010000007">
    <property type="protein sequence ID" value="KAJ0967357.1"/>
    <property type="molecule type" value="Genomic_DNA"/>
</dbReference>
<dbReference type="GO" id="GO:0015020">
    <property type="term" value="F:glucuronosyltransferase activity"/>
    <property type="evidence" value="ECO:0007669"/>
    <property type="project" value="InterPro"/>
</dbReference>
<proteinExistence type="predicted"/>
<dbReference type="PANTHER" id="PTHR45719:SF10">
    <property type="entry name" value="CORE-2_I-BRANCHING BETA-1,6-N-ACETYLGLUCOSAMINYLTRANSFERASE FAMILY PROTEIN"/>
    <property type="match status" value="1"/>
</dbReference>
<evidence type="ECO:0000256" key="1">
    <source>
        <dbReference type="ARBA" id="ARBA00004606"/>
    </source>
</evidence>
<accession>A0A9D5C669</accession>
<dbReference type="OrthoDB" id="2019572at2759"/>
<keyword evidence="7" id="KW-1185">Reference proteome</keyword>
<dbReference type="AlphaFoldDB" id="A0A9D5C669"/>
<name>A0A9D5C669_9LILI</name>
<evidence type="ECO:0000256" key="3">
    <source>
        <dbReference type="ARBA" id="ARBA00022679"/>
    </source>
</evidence>
<evidence type="ECO:0000313" key="6">
    <source>
        <dbReference type="EMBL" id="KAJ0967357.1"/>
    </source>
</evidence>
<reference evidence="6" key="1">
    <citation type="submission" date="2021-03" db="EMBL/GenBank/DDBJ databases">
        <authorList>
            <person name="Li Z."/>
            <person name="Yang C."/>
        </authorList>
    </citation>
    <scope>NUCLEOTIDE SEQUENCE</scope>
    <source>
        <strain evidence="6">Dzin_1.0</strain>
        <tissue evidence="6">Leaf</tissue>
    </source>
</reference>
<comment type="caution">
    <text evidence="6">The sequence shown here is derived from an EMBL/GenBank/DDBJ whole genome shotgun (WGS) entry which is preliminary data.</text>
</comment>
<organism evidence="6 7">
    <name type="scientific">Dioscorea zingiberensis</name>
    <dbReference type="NCBI Taxonomy" id="325984"/>
    <lineage>
        <taxon>Eukaryota</taxon>
        <taxon>Viridiplantae</taxon>
        <taxon>Streptophyta</taxon>
        <taxon>Embryophyta</taxon>
        <taxon>Tracheophyta</taxon>
        <taxon>Spermatophyta</taxon>
        <taxon>Magnoliopsida</taxon>
        <taxon>Liliopsida</taxon>
        <taxon>Dioscoreales</taxon>
        <taxon>Dioscoreaceae</taxon>
        <taxon>Dioscorea</taxon>
    </lineage>
</organism>
<protein>
    <recommendedName>
        <fullName evidence="8">Beta-glucuronosyltransferase GlcAT14A</fullName>
    </recommendedName>
</protein>
<evidence type="ECO:0000313" key="7">
    <source>
        <dbReference type="Proteomes" id="UP001085076"/>
    </source>
</evidence>
<keyword evidence="3" id="KW-0808">Transferase</keyword>
<comment type="subcellular location">
    <subcellularLocation>
        <location evidence="1">Membrane</location>
        <topology evidence="1">Single-pass type II membrane protein</topology>
    </subcellularLocation>
</comment>
<dbReference type="PANTHER" id="PTHR45719">
    <property type="entry name" value="GLYCOSYLTRANSFERASE"/>
    <property type="match status" value="1"/>
</dbReference>
<keyword evidence="5" id="KW-0325">Glycoprotein</keyword>
<dbReference type="InterPro" id="IPR044610">
    <property type="entry name" value="GLCAT14A/B/C"/>
</dbReference>
<evidence type="ECO:0000256" key="5">
    <source>
        <dbReference type="ARBA" id="ARBA00023180"/>
    </source>
</evidence>
<dbReference type="InterPro" id="IPR003406">
    <property type="entry name" value="Glyco_trans_14"/>
</dbReference>
<keyword evidence="4" id="KW-0472">Membrane</keyword>
<dbReference type="GO" id="GO:0016020">
    <property type="term" value="C:membrane"/>
    <property type="evidence" value="ECO:0007669"/>
    <property type="project" value="UniProtKB-SubCell"/>
</dbReference>
<sequence length="410" mass="45717">MQPSAAAHHHPPAKDSRINFYGPILLFLAALLLFVSLSFSSSAPPAPPRSDPLPVSSSSPPPSLAYLLSGSEGDVSRLLRLLHAVYHPRNLYVLHLDLAAPQDQRVRLARSVQAVPAFHRHRNVHVVGRPGRADPRGSSALAAALHGAALLLRISDGWSWFLNLQASDYPLVPQDDLLHVFSFLPEDLNFVQHTSNLTWRETHRMKPIIVDPSLHLSLKEGVFYASQKRELPNAFRLFTGSASVILSRKFVEYCILGTDNLPRTLLMYHANTPSSHMNYFQTVLCNSPAFNKTIVNHHLHYEIWDTPLRRDPKALNLKDFENMTESGAAFATRIPKDDAVLNRIDREVLNRAPGQITPGGWCLGASDTDACSVWGNSDILRPGPRAMKLTKVIEDLLSDGNFQTYQCIWE</sequence>
<evidence type="ECO:0000256" key="4">
    <source>
        <dbReference type="ARBA" id="ARBA00023136"/>
    </source>
</evidence>
<dbReference type="Proteomes" id="UP001085076">
    <property type="component" value="Miscellaneous, Linkage group lg07"/>
</dbReference>
<dbReference type="Pfam" id="PF02485">
    <property type="entry name" value="Branch"/>
    <property type="match status" value="1"/>
</dbReference>
<keyword evidence="2" id="KW-0328">Glycosyltransferase</keyword>
<evidence type="ECO:0000256" key="2">
    <source>
        <dbReference type="ARBA" id="ARBA00022676"/>
    </source>
</evidence>
<gene>
    <name evidence="6" type="ORF">J5N97_024274</name>
</gene>
<evidence type="ECO:0008006" key="8">
    <source>
        <dbReference type="Google" id="ProtNLM"/>
    </source>
</evidence>